<gene>
    <name evidence="1" type="ORF">US75_C0014G0016</name>
</gene>
<dbReference type="AlphaFoldDB" id="A0A0G0IM62"/>
<dbReference type="Gene3D" id="3.40.50.1000">
    <property type="entry name" value="HAD superfamily/HAD-like"/>
    <property type="match status" value="1"/>
</dbReference>
<sequence>MIGRKRIILIDFDHTLFNVYEYLKDENKGIVTPKKFPGYLYKDALEFITYSKKYGDSYIFSEGDVGFQKFKIEQTGIAGIFKNNLKIYGSYAKMSNAKNEFWGKDVILIDDNPNAIFEAKKIGWKVIRVKRGKNRKEANKILPDYTVNNLRSIIKMNLLAKL</sequence>
<name>A0A0G0IM62_9BACT</name>
<dbReference type="STRING" id="1618583.US75_C0014G0016"/>
<evidence type="ECO:0008006" key="3">
    <source>
        <dbReference type="Google" id="ProtNLM"/>
    </source>
</evidence>
<organism evidence="1 2">
    <name type="scientific">Candidatus Woesebacteria bacterium GW2011_GWC1_38_13</name>
    <dbReference type="NCBI Taxonomy" id="1618583"/>
    <lineage>
        <taxon>Bacteria</taxon>
        <taxon>Candidatus Woeseibacteriota</taxon>
    </lineage>
</organism>
<dbReference type="InterPro" id="IPR023214">
    <property type="entry name" value="HAD_sf"/>
</dbReference>
<accession>A0A0G0IM62</accession>
<evidence type="ECO:0000313" key="1">
    <source>
        <dbReference type="EMBL" id="KKQ55767.1"/>
    </source>
</evidence>
<dbReference type="SUPFAM" id="SSF56784">
    <property type="entry name" value="HAD-like"/>
    <property type="match status" value="1"/>
</dbReference>
<comment type="caution">
    <text evidence="1">The sequence shown here is derived from an EMBL/GenBank/DDBJ whole genome shotgun (WGS) entry which is preliminary data.</text>
</comment>
<proteinExistence type="predicted"/>
<dbReference type="EMBL" id="LBUE01000014">
    <property type="protein sequence ID" value="KKQ55767.1"/>
    <property type="molecule type" value="Genomic_DNA"/>
</dbReference>
<dbReference type="InterPro" id="IPR036412">
    <property type="entry name" value="HAD-like_sf"/>
</dbReference>
<protein>
    <recommendedName>
        <fullName evidence="3">FCP1 homology domain-containing protein</fullName>
    </recommendedName>
</protein>
<reference evidence="1 2" key="1">
    <citation type="journal article" date="2015" name="Nature">
        <title>rRNA introns, odd ribosomes, and small enigmatic genomes across a large radiation of phyla.</title>
        <authorList>
            <person name="Brown C.T."/>
            <person name="Hug L.A."/>
            <person name="Thomas B.C."/>
            <person name="Sharon I."/>
            <person name="Castelle C.J."/>
            <person name="Singh A."/>
            <person name="Wilkins M.J."/>
            <person name="Williams K.H."/>
            <person name="Banfield J.F."/>
        </authorList>
    </citation>
    <scope>NUCLEOTIDE SEQUENCE [LARGE SCALE GENOMIC DNA]</scope>
</reference>
<dbReference type="Proteomes" id="UP000034096">
    <property type="component" value="Unassembled WGS sequence"/>
</dbReference>
<evidence type="ECO:0000313" key="2">
    <source>
        <dbReference type="Proteomes" id="UP000034096"/>
    </source>
</evidence>